<protein>
    <submittedName>
        <fullName evidence="6">Uncharacterized protein</fullName>
    </submittedName>
</protein>
<dbReference type="eggNOG" id="KOG1248">
    <property type="taxonomic scope" value="Eukaryota"/>
</dbReference>
<reference evidence="7" key="1">
    <citation type="submission" date="2013-01" db="EMBL/GenBank/DDBJ databases">
        <title>Draft Genome Sequence of a Mulberry Tree, Morus notabilis C.K. Schneid.</title>
        <authorList>
            <person name="He N."/>
            <person name="Zhao S."/>
        </authorList>
    </citation>
    <scope>NUCLEOTIDE SEQUENCE</scope>
</reference>
<feature type="compositionally biased region" description="Basic residues" evidence="3">
    <location>
        <begin position="1184"/>
        <end position="1193"/>
    </location>
</feature>
<feature type="domain" description="RRP12 HEAT" evidence="4">
    <location>
        <begin position="348"/>
        <end position="658"/>
    </location>
</feature>
<feature type="compositionally biased region" description="Basic and acidic residues" evidence="3">
    <location>
        <begin position="1164"/>
        <end position="1174"/>
    </location>
</feature>
<dbReference type="EMBL" id="KE343683">
    <property type="protein sequence ID" value="EXB38186.1"/>
    <property type="molecule type" value="Genomic_DNA"/>
</dbReference>
<evidence type="ECO:0000256" key="1">
    <source>
        <dbReference type="ARBA" id="ARBA00007690"/>
    </source>
</evidence>
<dbReference type="SUPFAM" id="SSF48371">
    <property type="entry name" value="ARM repeat"/>
    <property type="match status" value="1"/>
</dbReference>
<feature type="region of interest" description="Disordered" evidence="3">
    <location>
        <begin position="1257"/>
        <end position="1288"/>
    </location>
</feature>
<feature type="region of interest" description="Disordered" evidence="3">
    <location>
        <begin position="1078"/>
        <end position="1099"/>
    </location>
</feature>
<evidence type="ECO:0000259" key="4">
    <source>
        <dbReference type="Pfam" id="PF08161"/>
    </source>
</evidence>
<feature type="compositionally biased region" description="Low complexity" evidence="3">
    <location>
        <begin position="1262"/>
        <end position="1273"/>
    </location>
</feature>
<dbReference type="PANTHER" id="PTHR48445">
    <property type="entry name" value="OS02G0782100 PROTEIN"/>
    <property type="match status" value="1"/>
</dbReference>
<dbReference type="InterPro" id="IPR012978">
    <property type="entry name" value="HEAT_RRP12"/>
</dbReference>
<dbReference type="InterPro" id="IPR011989">
    <property type="entry name" value="ARM-like"/>
</dbReference>
<name>W9R4V7_9ROSA</name>
<dbReference type="STRING" id="981085.W9R4V7"/>
<feature type="compositionally biased region" description="Low complexity" evidence="3">
    <location>
        <begin position="1084"/>
        <end position="1096"/>
    </location>
</feature>
<evidence type="ECO:0000313" key="6">
    <source>
        <dbReference type="EMBL" id="EXB38186.1"/>
    </source>
</evidence>
<dbReference type="Gene3D" id="1.25.10.10">
    <property type="entry name" value="Leucine-rich Repeat Variant"/>
    <property type="match status" value="1"/>
</dbReference>
<feature type="coiled-coil region" evidence="2">
    <location>
        <begin position="515"/>
        <end position="542"/>
    </location>
</feature>
<evidence type="ECO:0000313" key="7">
    <source>
        <dbReference type="Proteomes" id="UP000030645"/>
    </source>
</evidence>
<dbReference type="PANTHER" id="PTHR48445:SF1">
    <property type="entry name" value="OS02G0782100 PROTEIN"/>
    <property type="match status" value="1"/>
</dbReference>
<evidence type="ECO:0000256" key="2">
    <source>
        <dbReference type="SAM" id="Coils"/>
    </source>
</evidence>
<dbReference type="InterPro" id="IPR016024">
    <property type="entry name" value="ARM-type_fold"/>
</dbReference>
<dbReference type="Pfam" id="PF25772">
    <property type="entry name" value="HEAT_RRP12_N"/>
    <property type="match status" value="1"/>
</dbReference>
<dbReference type="OrthoDB" id="2192888at2759"/>
<evidence type="ECO:0000256" key="3">
    <source>
        <dbReference type="SAM" id="MobiDB-lite"/>
    </source>
</evidence>
<keyword evidence="2" id="KW-0175">Coiled coil</keyword>
<evidence type="ECO:0000259" key="5">
    <source>
        <dbReference type="Pfam" id="PF25772"/>
    </source>
</evidence>
<accession>W9R4V7</accession>
<feature type="region of interest" description="Disordered" evidence="3">
    <location>
        <begin position="1164"/>
        <end position="1204"/>
    </location>
</feature>
<proteinExistence type="inferred from homology"/>
<keyword evidence="7" id="KW-1185">Reference proteome</keyword>
<feature type="domain" description="RRP12 N-terminal HEAT" evidence="5">
    <location>
        <begin position="17"/>
        <end position="281"/>
    </location>
</feature>
<feature type="compositionally biased region" description="Basic residues" evidence="3">
    <location>
        <begin position="1274"/>
        <end position="1288"/>
    </location>
</feature>
<organism evidence="6 7">
    <name type="scientific">Morus notabilis</name>
    <dbReference type="NCBI Taxonomy" id="981085"/>
    <lineage>
        <taxon>Eukaryota</taxon>
        <taxon>Viridiplantae</taxon>
        <taxon>Streptophyta</taxon>
        <taxon>Embryophyta</taxon>
        <taxon>Tracheophyta</taxon>
        <taxon>Spermatophyta</taxon>
        <taxon>Magnoliopsida</taxon>
        <taxon>eudicotyledons</taxon>
        <taxon>Gunneridae</taxon>
        <taxon>Pentapetalae</taxon>
        <taxon>rosids</taxon>
        <taxon>fabids</taxon>
        <taxon>Rosales</taxon>
        <taxon>Moraceae</taxon>
        <taxon>Moreae</taxon>
        <taxon>Morus</taxon>
    </lineage>
</organism>
<dbReference type="Proteomes" id="UP000030645">
    <property type="component" value="Unassembled WGS sequence"/>
</dbReference>
<comment type="similarity">
    <text evidence="1">Belongs to the RRP12 family.</text>
</comment>
<gene>
    <name evidence="6" type="ORF">L484_004091</name>
</gene>
<dbReference type="KEGG" id="mnt:21387598"/>
<dbReference type="Pfam" id="PF08161">
    <property type="entry name" value="RRP12_HEAT"/>
    <property type="match status" value="1"/>
</dbReference>
<dbReference type="InterPro" id="IPR057860">
    <property type="entry name" value="HEAT_RRP12_N"/>
</dbReference>
<sequence>MEGVDLDNGLTFPVDTVSVEGDFCTAILSQFGDSMREDHQHLCAVIGAMSQELKDQNMPSSPVAYFGATWSSLDRLLSEPVPASHIVEALLTILWLLLPRIPVAVLRKKWDSVSGLVVRVLQSSLSTVGAVTSGLKCISHLLIVREASDWSEVSQLYGILLGFITDARPKVRRQSQLCLRSVLEKFQNTSLVTSASKGLREKFEKFYLLAGGSNANSNEGLKGAQESLNVLDALKDCLPLMSTRDIAAMLKYFKTLLELRKPLVTRRVTDSLLFLFLRPDVVVPSETLLEILCSLALSVSTSETSVDAMTFTVRLLDVGMIRVYSLNRNLCVDKLPLVFNALKDILASEHEEATHSAVNTLKSLIHACIDESLIEEGVDEIKKVNLNMSYRRSGPTMIEKVCATMDSLVGYHYTAVLHLSFQVIASMFDKLGADSSYLMRGTLKTLADMYKLPDEDFPFRKQLHECLGSALGAMGPQTFLGLLPFNLEAEDLTEVNVWLFPILKQYTIGANLSFFMEILDKVRQMKRKSEELEQQGRAYSSRSVDALIYSLWSLLPSFCNYPLDTAESFKDLLKDLCSALCGEPDVRGIICSSLQILIQQNKKICGSDNHTSDPDDSEVGIARQRVMAYYTPQVAKDNLGALTESAHELLTVLSNVFLKSGKDDGGSLQSAIAEFASIADKQVVSRSFARTMHKLLNVTHKVGETKNSRKFNSMSIDEPSDEGSLSVVRGQLLDLAVSLLPGLDTKEISTLFTAIKPLLQHDNGLLQKKAYKVLSLIFKTSDKFLSEEKNLNESLRLMIEHMETYRSSAKRHRLDCLYFLIIHVFKVNVEQQRHDIIKCFLTEIILALKEVNKKTRNRAYEILVEMGHACGDEEKGGKKENLYQFFNMVAGGLAGDTPMISAAVKGLARLVYEFSDLVSTACNLLPSTFLLLRRGDKEIFKANLGFLKVLVAKSKDEGGLQLHLRSMVEGLLMRKDNVKTHFKAKIKLLLEMLVKKFGLDAVKAVMPEEHVKLLTNIRKIKERKERKLVAPSEEAKSQVSRATTSRLSRWNHTKIFSDSGDEEIANSDEDYMDARTVSGRRGKASSQFKSKASSLRSRTRVAKKLPEHLIDQLEDDEPLDLLDRQRTRSALRSVNLKRKNASDYEPEFDSEGRLIITEEGKMKMEKQLHSKSDTISEAGSHLSTKSKKAQKRQKTSDSGWAYTGSEYVNKKAGGDVKKKDKLEPYAYWPLDRKMMSRRPEHRAAAKRGMASVVKMTKKLEGKSASSLLSAGGLKFKRSHKKSNKKKSK</sequence>